<keyword evidence="1 10" id="KW-1003">Cell membrane</keyword>
<comment type="subcellular location">
    <subcellularLocation>
        <location evidence="10">Cell membrane</location>
        <topology evidence="10">Multi-pass membrane protein</topology>
    </subcellularLocation>
</comment>
<comment type="catalytic activity">
    <reaction evidence="10">
        <text>an acyl phosphate + sn-glycerol 3-phosphate = a 1-acyl-sn-glycero-3-phosphate + phosphate</text>
        <dbReference type="Rhea" id="RHEA:34075"/>
        <dbReference type="ChEBI" id="CHEBI:43474"/>
        <dbReference type="ChEBI" id="CHEBI:57597"/>
        <dbReference type="ChEBI" id="CHEBI:57970"/>
        <dbReference type="ChEBI" id="CHEBI:59918"/>
        <dbReference type="EC" id="2.3.1.275"/>
    </reaction>
</comment>
<keyword evidence="4 10" id="KW-0812">Transmembrane</keyword>
<sequence>MMSLVAYLLGSVSFGLLIGKWFSGIDVRQHGSGNAGATNISRVLGTGPGLVVLLLDGLKGYLPVLLALAFTDGHLTAAMLVGIAAIIGHIWPIYFGFRGGKGVATTIGVMLGISFWATLIAGAITLLVIAITRYVSLGSLLLVFLLPWLLLALGKGLAVFFLSLLLMALVFWKHRENIQRLLQGREHKFGKRVQ</sequence>
<dbReference type="GO" id="GO:0043772">
    <property type="term" value="F:acyl-phosphate glycerol-3-phosphate acyltransferase activity"/>
    <property type="evidence" value="ECO:0007669"/>
    <property type="project" value="UniProtKB-UniRule"/>
</dbReference>
<feature type="transmembrane region" description="Helical" evidence="10">
    <location>
        <begin position="109"/>
        <end position="135"/>
    </location>
</feature>
<dbReference type="EMBL" id="LZRT01000036">
    <property type="protein sequence ID" value="OUM89753.1"/>
    <property type="molecule type" value="Genomic_DNA"/>
</dbReference>
<keyword evidence="9 10" id="KW-1208">Phospholipid metabolism</keyword>
<accession>A0A1Y3PQV5</accession>
<evidence type="ECO:0000256" key="5">
    <source>
        <dbReference type="ARBA" id="ARBA00022989"/>
    </source>
</evidence>
<proteinExistence type="inferred from homology"/>
<comment type="subunit">
    <text evidence="10">Probably interacts with PlsX.</text>
</comment>
<dbReference type="UniPathway" id="UPA00085"/>
<dbReference type="Proteomes" id="UP000196475">
    <property type="component" value="Unassembled WGS sequence"/>
</dbReference>
<evidence type="ECO:0000313" key="12">
    <source>
        <dbReference type="Proteomes" id="UP000196475"/>
    </source>
</evidence>
<evidence type="ECO:0000256" key="2">
    <source>
        <dbReference type="ARBA" id="ARBA00022516"/>
    </source>
</evidence>
<evidence type="ECO:0000256" key="3">
    <source>
        <dbReference type="ARBA" id="ARBA00022679"/>
    </source>
</evidence>
<evidence type="ECO:0000256" key="7">
    <source>
        <dbReference type="ARBA" id="ARBA00023136"/>
    </source>
</evidence>
<dbReference type="SMART" id="SM01207">
    <property type="entry name" value="G3P_acyltransf"/>
    <property type="match status" value="1"/>
</dbReference>
<dbReference type="NCBIfam" id="TIGR00023">
    <property type="entry name" value="glycerol-3-phosphate 1-O-acyltransferase PlsY"/>
    <property type="match status" value="1"/>
</dbReference>
<evidence type="ECO:0000313" key="11">
    <source>
        <dbReference type="EMBL" id="OUM89753.1"/>
    </source>
</evidence>
<comment type="function">
    <text evidence="10">Catalyzes the transfer of an acyl group from acyl-phosphate (acyl-PO(4)) to glycerol-3-phosphate (G3P) to form lysophosphatidic acid (LPA). This enzyme utilizes acyl-phosphate as fatty acyl donor, but not acyl-CoA or acyl-ACP.</text>
</comment>
<protein>
    <recommendedName>
        <fullName evidence="10">Glycerol-3-phosphate acyltransferase</fullName>
    </recommendedName>
    <alternativeName>
        <fullName evidence="10">Acyl-PO4 G3P acyltransferase</fullName>
    </alternativeName>
    <alternativeName>
        <fullName evidence="10">Acyl-phosphate--glycerol-3-phosphate acyltransferase</fullName>
    </alternativeName>
    <alternativeName>
        <fullName evidence="10">G3P acyltransferase</fullName>
        <shortName evidence="10">GPAT</shortName>
        <ecNumber evidence="10">2.3.1.275</ecNumber>
    </alternativeName>
    <alternativeName>
        <fullName evidence="10">Lysophosphatidic acid synthase</fullName>
        <shortName evidence="10">LPA synthase</shortName>
    </alternativeName>
</protein>
<feature type="transmembrane region" description="Helical" evidence="10">
    <location>
        <begin position="6"/>
        <end position="23"/>
    </location>
</feature>
<keyword evidence="5 10" id="KW-1133">Transmembrane helix</keyword>
<dbReference type="GO" id="GO:0005886">
    <property type="term" value="C:plasma membrane"/>
    <property type="evidence" value="ECO:0007669"/>
    <property type="project" value="UniProtKB-SubCell"/>
</dbReference>
<feature type="transmembrane region" description="Helical" evidence="10">
    <location>
        <begin position="75"/>
        <end position="97"/>
    </location>
</feature>
<evidence type="ECO:0000256" key="4">
    <source>
        <dbReference type="ARBA" id="ARBA00022692"/>
    </source>
</evidence>
<evidence type="ECO:0000256" key="10">
    <source>
        <dbReference type="HAMAP-Rule" id="MF_01043"/>
    </source>
</evidence>
<name>A0A1Y3PQV5_9BACI</name>
<keyword evidence="2 10" id="KW-0444">Lipid biosynthesis</keyword>
<dbReference type="PANTHER" id="PTHR30309">
    <property type="entry name" value="INNER MEMBRANE PROTEIN YGIH"/>
    <property type="match status" value="1"/>
</dbReference>
<dbReference type="EC" id="2.3.1.275" evidence="10"/>
<dbReference type="AlphaFoldDB" id="A0A1Y3PQV5"/>
<keyword evidence="7 10" id="KW-0472">Membrane</keyword>
<organism evidence="11 12">
    <name type="scientific">Bacillus thermozeamaize</name>
    <dbReference type="NCBI Taxonomy" id="230954"/>
    <lineage>
        <taxon>Bacteria</taxon>
        <taxon>Bacillati</taxon>
        <taxon>Bacillota</taxon>
        <taxon>Bacilli</taxon>
        <taxon>Bacillales</taxon>
        <taxon>Bacillaceae</taxon>
        <taxon>Bacillus</taxon>
    </lineage>
</organism>
<dbReference type="PANTHER" id="PTHR30309:SF0">
    <property type="entry name" value="GLYCEROL-3-PHOSPHATE ACYLTRANSFERASE-RELATED"/>
    <property type="match status" value="1"/>
</dbReference>
<gene>
    <name evidence="10" type="primary">plsY</name>
    <name evidence="11" type="ORF">BAA01_02840</name>
</gene>
<reference evidence="12" key="1">
    <citation type="submission" date="2016-06" db="EMBL/GenBank/DDBJ databases">
        <authorList>
            <person name="Nascimento L."/>
            <person name="Pereira R.V."/>
            <person name="Martins L.F."/>
            <person name="Quaggio R.B."/>
            <person name="Silva A.M."/>
            <person name="Setubal J.C."/>
        </authorList>
    </citation>
    <scope>NUCLEOTIDE SEQUENCE [LARGE SCALE GENOMIC DNA]</scope>
</reference>
<keyword evidence="6 10" id="KW-0443">Lipid metabolism</keyword>
<evidence type="ECO:0000256" key="1">
    <source>
        <dbReference type="ARBA" id="ARBA00022475"/>
    </source>
</evidence>
<keyword evidence="3 10" id="KW-0808">Transferase</keyword>
<feature type="transmembrane region" description="Helical" evidence="10">
    <location>
        <begin position="141"/>
        <end position="172"/>
    </location>
</feature>
<comment type="caution">
    <text evidence="11">The sequence shown here is derived from an EMBL/GenBank/DDBJ whole genome shotgun (WGS) entry which is preliminary data.</text>
</comment>
<keyword evidence="8 10" id="KW-0594">Phospholipid biosynthesis</keyword>
<evidence type="ECO:0000256" key="9">
    <source>
        <dbReference type="ARBA" id="ARBA00023264"/>
    </source>
</evidence>
<dbReference type="GO" id="GO:0008654">
    <property type="term" value="P:phospholipid biosynthetic process"/>
    <property type="evidence" value="ECO:0007669"/>
    <property type="project" value="UniProtKB-UniRule"/>
</dbReference>
<feature type="transmembrane region" description="Helical" evidence="10">
    <location>
        <begin position="35"/>
        <end position="55"/>
    </location>
</feature>
<dbReference type="InterPro" id="IPR003811">
    <property type="entry name" value="G3P_acylTferase_PlsY"/>
</dbReference>
<comment type="similarity">
    <text evidence="10">Belongs to the PlsY family.</text>
</comment>
<dbReference type="HAMAP" id="MF_01043">
    <property type="entry name" value="PlsY"/>
    <property type="match status" value="1"/>
</dbReference>
<evidence type="ECO:0000256" key="8">
    <source>
        <dbReference type="ARBA" id="ARBA00023209"/>
    </source>
</evidence>
<comment type="pathway">
    <text evidence="10">Lipid metabolism; phospholipid metabolism.</text>
</comment>
<keyword evidence="11" id="KW-0012">Acyltransferase</keyword>
<evidence type="ECO:0000256" key="6">
    <source>
        <dbReference type="ARBA" id="ARBA00023098"/>
    </source>
</evidence>
<dbReference type="Pfam" id="PF02660">
    <property type="entry name" value="G3P_acyltransf"/>
    <property type="match status" value="1"/>
</dbReference>